<feature type="compositionally biased region" description="Basic and acidic residues" evidence="1">
    <location>
        <begin position="86"/>
        <end position="108"/>
    </location>
</feature>
<feature type="compositionally biased region" description="Polar residues" evidence="1">
    <location>
        <begin position="113"/>
        <end position="129"/>
    </location>
</feature>
<name>A0AAW0GZV5_9APHY</name>
<evidence type="ECO:0000256" key="1">
    <source>
        <dbReference type="SAM" id="MobiDB-lite"/>
    </source>
</evidence>
<accession>A0AAW0GZV5</accession>
<dbReference type="EMBL" id="JASBNA010000001">
    <property type="protein sequence ID" value="KAK7696342.1"/>
    <property type="molecule type" value="Genomic_DNA"/>
</dbReference>
<feature type="compositionally biased region" description="Polar residues" evidence="1">
    <location>
        <begin position="201"/>
        <end position="216"/>
    </location>
</feature>
<sequence>MKAPPPPDPKQPPLFLEGSITPPQEGSAGPSSQREIDRHHASGTQLRTDSAPPSQTTICSNKPPIPSEVGNSDSIKIGRPSKRPRPAKDKGRDQDKGKDKGKGKEKSDCGSTLAENQSIGTPVIRNSMSLPVGDASPPGDETIAPPVTRSRSTNNPPSIHWIVARILGFIKVLKIIFCAVGTIKSNAVTAGNTLPKVPSASLEQSVASPSSSTQPLSLEPPQRAAQPATPPPGLNRERPTVSAVPREQPNSSSHTTGHPGTIPPSQTSAPLDIQPQSAATSALSAIIRPMVQSIGAHSPLPAAPSSSFHYSGPSLEEVTDIPFLERLEKAYREEFVELEVKRVVLNHKLGVTKKVIEDIQQRISSLKQGQCDVQEEAQEAGSQSFGQPVLLMDQDDPMEGPSTLL</sequence>
<comment type="caution">
    <text evidence="2">The sequence shown here is derived from an EMBL/GenBank/DDBJ whole genome shotgun (WGS) entry which is preliminary data.</text>
</comment>
<proteinExistence type="predicted"/>
<feature type="region of interest" description="Disordered" evidence="1">
    <location>
        <begin position="201"/>
        <end position="277"/>
    </location>
</feature>
<organism evidence="2 3">
    <name type="scientific">Cerrena zonata</name>
    <dbReference type="NCBI Taxonomy" id="2478898"/>
    <lineage>
        <taxon>Eukaryota</taxon>
        <taxon>Fungi</taxon>
        <taxon>Dikarya</taxon>
        <taxon>Basidiomycota</taxon>
        <taxon>Agaricomycotina</taxon>
        <taxon>Agaricomycetes</taxon>
        <taxon>Polyporales</taxon>
        <taxon>Cerrenaceae</taxon>
        <taxon>Cerrena</taxon>
    </lineage>
</organism>
<protein>
    <submittedName>
        <fullName evidence="2">Uncharacterized protein</fullName>
    </submittedName>
</protein>
<feature type="region of interest" description="Disordered" evidence="1">
    <location>
        <begin position="379"/>
        <end position="405"/>
    </location>
</feature>
<feature type="compositionally biased region" description="Polar residues" evidence="1">
    <location>
        <begin position="21"/>
        <end position="33"/>
    </location>
</feature>
<feature type="compositionally biased region" description="Polar residues" evidence="1">
    <location>
        <begin position="42"/>
        <end position="60"/>
    </location>
</feature>
<dbReference type="Proteomes" id="UP001385951">
    <property type="component" value="Unassembled WGS sequence"/>
</dbReference>
<feature type="region of interest" description="Disordered" evidence="1">
    <location>
        <begin position="1"/>
        <end position="156"/>
    </location>
</feature>
<feature type="compositionally biased region" description="Pro residues" evidence="1">
    <location>
        <begin position="1"/>
        <end position="12"/>
    </location>
</feature>
<evidence type="ECO:0000313" key="3">
    <source>
        <dbReference type="Proteomes" id="UP001385951"/>
    </source>
</evidence>
<evidence type="ECO:0000313" key="2">
    <source>
        <dbReference type="EMBL" id="KAK7696342.1"/>
    </source>
</evidence>
<gene>
    <name evidence="2" type="ORF">QCA50_000996</name>
</gene>
<keyword evidence="3" id="KW-1185">Reference proteome</keyword>
<dbReference type="AlphaFoldDB" id="A0AAW0GZV5"/>
<feature type="compositionally biased region" description="Polar residues" evidence="1">
    <location>
        <begin position="248"/>
        <end position="277"/>
    </location>
</feature>
<reference evidence="2 3" key="1">
    <citation type="submission" date="2022-09" db="EMBL/GenBank/DDBJ databases">
        <authorList>
            <person name="Palmer J.M."/>
        </authorList>
    </citation>
    <scope>NUCLEOTIDE SEQUENCE [LARGE SCALE GENOMIC DNA]</scope>
    <source>
        <strain evidence="2 3">DSM 7382</strain>
    </source>
</reference>